<dbReference type="Proteomes" id="UP001152607">
    <property type="component" value="Unassembled WGS sequence"/>
</dbReference>
<protein>
    <submittedName>
        <fullName evidence="1">Uncharacterized protein</fullName>
    </submittedName>
</protein>
<comment type="caution">
    <text evidence="1">The sequence shown here is derived from an EMBL/GenBank/DDBJ whole genome shotgun (WGS) entry which is preliminary data.</text>
</comment>
<evidence type="ECO:0000313" key="1">
    <source>
        <dbReference type="EMBL" id="CAI6336696.1"/>
    </source>
</evidence>
<accession>A0A9W4XT65</accession>
<sequence length="111" mass="12274">MLLRPRNATSMLLRLPIASIVQTLSELARYLNCSRPVPSVRAVVVSICVSDKIRSKLRRYYRKESSVVQVSGSLLLRLAPRIVSPGSCAPRFSLNLILLLRLNVVLQGACA</sequence>
<dbReference type="EMBL" id="CAOQHR010000006">
    <property type="protein sequence ID" value="CAI6336696.1"/>
    <property type="molecule type" value="Genomic_DNA"/>
</dbReference>
<gene>
    <name evidence="1" type="ORF">PDIGIT_LOCUS9801</name>
</gene>
<evidence type="ECO:0000313" key="2">
    <source>
        <dbReference type="Proteomes" id="UP001152607"/>
    </source>
</evidence>
<proteinExistence type="predicted"/>
<reference evidence="1" key="1">
    <citation type="submission" date="2023-01" db="EMBL/GenBank/DDBJ databases">
        <authorList>
            <person name="Van Ghelder C."/>
            <person name="Rancurel C."/>
        </authorList>
    </citation>
    <scope>NUCLEOTIDE SEQUENCE</scope>
    <source>
        <strain evidence="1">CNCM I-4278</strain>
    </source>
</reference>
<name>A0A9W4XT65_9PLEO</name>
<dbReference type="AlphaFoldDB" id="A0A9W4XT65"/>
<organism evidence="1 2">
    <name type="scientific">Periconia digitata</name>
    <dbReference type="NCBI Taxonomy" id="1303443"/>
    <lineage>
        <taxon>Eukaryota</taxon>
        <taxon>Fungi</taxon>
        <taxon>Dikarya</taxon>
        <taxon>Ascomycota</taxon>
        <taxon>Pezizomycotina</taxon>
        <taxon>Dothideomycetes</taxon>
        <taxon>Pleosporomycetidae</taxon>
        <taxon>Pleosporales</taxon>
        <taxon>Massarineae</taxon>
        <taxon>Periconiaceae</taxon>
        <taxon>Periconia</taxon>
    </lineage>
</organism>
<keyword evidence="2" id="KW-1185">Reference proteome</keyword>